<dbReference type="Pfam" id="PF04255">
    <property type="entry name" value="DUF433"/>
    <property type="match status" value="1"/>
</dbReference>
<dbReference type="InterPro" id="IPR007367">
    <property type="entry name" value="DUF433"/>
</dbReference>
<gene>
    <name evidence="1" type="ordered locus">Rmar_1887</name>
</gene>
<dbReference type="AlphaFoldDB" id="D0MJW2"/>
<dbReference type="PANTHER" id="PTHR34849:SF3">
    <property type="entry name" value="SSR2962 PROTEIN"/>
    <property type="match status" value="1"/>
</dbReference>
<evidence type="ECO:0000313" key="2">
    <source>
        <dbReference type="Proteomes" id="UP000002221"/>
    </source>
</evidence>
<evidence type="ECO:0008006" key="3">
    <source>
        <dbReference type="Google" id="ProtNLM"/>
    </source>
</evidence>
<dbReference type="Proteomes" id="UP000002221">
    <property type="component" value="Chromosome"/>
</dbReference>
<proteinExistence type="predicted"/>
<dbReference type="Gene3D" id="1.10.10.10">
    <property type="entry name" value="Winged helix-like DNA-binding domain superfamily/Winged helix DNA-binding domain"/>
    <property type="match status" value="1"/>
</dbReference>
<sequence length="83" mass="9170">MDWRPYIHADPEILQGKPVVKGTRLSVAFILGLFAAGWTTEQVLENYPTLTREALQAVFAFAAECLREEALYVLPASTSPCDA</sequence>
<accession>D0MJW2</accession>
<dbReference type="InterPro" id="IPR009057">
    <property type="entry name" value="Homeodomain-like_sf"/>
</dbReference>
<dbReference type="HOGENOM" id="CLU_126005_1_2_10"/>
<dbReference type="RefSeq" id="WP_012844381.1">
    <property type="nucleotide sequence ID" value="NC_013501.1"/>
</dbReference>
<dbReference type="eggNOG" id="COG2442">
    <property type="taxonomic scope" value="Bacteria"/>
</dbReference>
<dbReference type="OrthoDB" id="9809515at2"/>
<dbReference type="STRING" id="518766.Rmar_1887"/>
<organism evidence="1 2">
    <name type="scientific">Rhodothermus marinus (strain ATCC 43812 / DSM 4252 / R-10)</name>
    <name type="common">Rhodothermus obamensis</name>
    <dbReference type="NCBI Taxonomy" id="518766"/>
    <lineage>
        <taxon>Bacteria</taxon>
        <taxon>Pseudomonadati</taxon>
        <taxon>Rhodothermota</taxon>
        <taxon>Rhodothermia</taxon>
        <taxon>Rhodothermales</taxon>
        <taxon>Rhodothermaceae</taxon>
        <taxon>Rhodothermus</taxon>
    </lineage>
</organism>
<reference evidence="1 2" key="1">
    <citation type="journal article" date="2009" name="Stand. Genomic Sci.">
        <title>Complete genome sequence of Rhodothermus marinus type strain (R-10).</title>
        <authorList>
            <person name="Nolan M."/>
            <person name="Tindall B.J."/>
            <person name="Pomrenke H."/>
            <person name="Lapidus A."/>
            <person name="Copeland A."/>
            <person name="Glavina Del Rio T."/>
            <person name="Lucas S."/>
            <person name="Chen F."/>
            <person name="Tice H."/>
            <person name="Cheng J.F."/>
            <person name="Saunders E."/>
            <person name="Han C."/>
            <person name="Bruce D."/>
            <person name="Goodwin L."/>
            <person name="Chain P."/>
            <person name="Pitluck S."/>
            <person name="Ovchinikova G."/>
            <person name="Pati A."/>
            <person name="Ivanova N."/>
            <person name="Mavromatis K."/>
            <person name="Chen A."/>
            <person name="Palaniappan K."/>
            <person name="Land M."/>
            <person name="Hauser L."/>
            <person name="Chang Y.J."/>
            <person name="Jeffries C.D."/>
            <person name="Brettin T."/>
            <person name="Goker M."/>
            <person name="Bristow J."/>
            <person name="Eisen J.A."/>
            <person name="Markowitz V."/>
            <person name="Hugenholtz P."/>
            <person name="Kyrpides N.C."/>
            <person name="Klenk H.P."/>
            <person name="Detter J.C."/>
        </authorList>
    </citation>
    <scope>NUCLEOTIDE SEQUENCE [LARGE SCALE GENOMIC DNA]</scope>
    <source>
        <strain evidence="2">ATCC 43812 / DSM 4252 / R-10</strain>
    </source>
</reference>
<dbReference type="PANTHER" id="PTHR34849">
    <property type="entry name" value="SSL5025 PROTEIN"/>
    <property type="match status" value="1"/>
</dbReference>
<protein>
    <recommendedName>
        <fullName evidence="3">DUF433 domain-containing protein</fullName>
    </recommendedName>
</protein>
<name>D0MJW2_RHOM4</name>
<dbReference type="InterPro" id="IPR036388">
    <property type="entry name" value="WH-like_DNA-bd_sf"/>
</dbReference>
<dbReference type="KEGG" id="rmr:Rmar_1887"/>
<dbReference type="EMBL" id="CP001807">
    <property type="protein sequence ID" value="ACY48770.1"/>
    <property type="molecule type" value="Genomic_DNA"/>
</dbReference>
<evidence type="ECO:0000313" key="1">
    <source>
        <dbReference type="EMBL" id="ACY48770.1"/>
    </source>
</evidence>
<dbReference type="SUPFAM" id="SSF46689">
    <property type="entry name" value="Homeodomain-like"/>
    <property type="match status" value="1"/>
</dbReference>
<keyword evidence="2" id="KW-1185">Reference proteome</keyword>